<evidence type="ECO:0000313" key="5">
    <source>
        <dbReference type="EMBL" id="MFI2319133.1"/>
    </source>
</evidence>
<feature type="domain" description="Methyltransferase type 11" evidence="4">
    <location>
        <begin position="42"/>
        <end position="131"/>
    </location>
</feature>
<comment type="caution">
    <text evidence="5">The sequence shown here is derived from an EMBL/GenBank/DDBJ whole genome shotgun (WGS) entry which is preliminary data.</text>
</comment>
<gene>
    <name evidence="5" type="ORF">ACH47G_01470</name>
</gene>
<evidence type="ECO:0000313" key="6">
    <source>
        <dbReference type="Proteomes" id="UP001611450"/>
    </source>
</evidence>
<protein>
    <submittedName>
        <fullName evidence="5">Class I SAM-dependent methyltransferase</fullName>
        <ecNumber evidence="5">2.1.1.-</ecNumber>
    </submittedName>
</protein>
<dbReference type="PANTHER" id="PTHR44942:SF4">
    <property type="entry name" value="METHYLTRANSFERASE TYPE 11 DOMAIN-CONTAINING PROTEIN"/>
    <property type="match status" value="1"/>
</dbReference>
<dbReference type="RefSeq" id="WP_396946009.1">
    <property type="nucleotide sequence ID" value="NZ_JBIRXV010000001.1"/>
</dbReference>
<proteinExistence type="inferred from homology"/>
<keyword evidence="2 5" id="KW-0489">Methyltransferase</keyword>
<dbReference type="GO" id="GO:0008168">
    <property type="term" value="F:methyltransferase activity"/>
    <property type="evidence" value="ECO:0007669"/>
    <property type="project" value="UniProtKB-KW"/>
</dbReference>
<dbReference type="EMBL" id="JBIRXV010000001">
    <property type="protein sequence ID" value="MFI2319133.1"/>
    <property type="molecule type" value="Genomic_DNA"/>
</dbReference>
<dbReference type="Gene3D" id="3.40.50.150">
    <property type="entry name" value="Vaccinia Virus protein VP39"/>
    <property type="match status" value="1"/>
</dbReference>
<dbReference type="EC" id="2.1.1.-" evidence="5"/>
<comment type="similarity">
    <text evidence="1">Belongs to the methyltransferase superfamily.</text>
</comment>
<organism evidence="5 6">
    <name type="scientific">Nocardia beijingensis</name>
    <dbReference type="NCBI Taxonomy" id="95162"/>
    <lineage>
        <taxon>Bacteria</taxon>
        <taxon>Bacillati</taxon>
        <taxon>Actinomycetota</taxon>
        <taxon>Actinomycetes</taxon>
        <taxon>Mycobacteriales</taxon>
        <taxon>Nocardiaceae</taxon>
        <taxon>Nocardia</taxon>
    </lineage>
</organism>
<accession>A0ABW7WC00</accession>
<dbReference type="Pfam" id="PF08241">
    <property type="entry name" value="Methyltransf_11"/>
    <property type="match status" value="1"/>
</dbReference>
<reference evidence="5 6" key="1">
    <citation type="submission" date="2024-10" db="EMBL/GenBank/DDBJ databases">
        <title>The Natural Products Discovery Center: Release of the First 8490 Sequenced Strains for Exploring Actinobacteria Biosynthetic Diversity.</title>
        <authorList>
            <person name="Kalkreuter E."/>
            <person name="Kautsar S.A."/>
            <person name="Yang D."/>
            <person name="Bader C.D."/>
            <person name="Teijaro C.N."/>
            <person name="Fluegel L."/>
            <person name="Davis C.M."/>
            <person name="Simpson J.R."/>
            <person name="Lauterbach L."/>
            <person name="Steele A.D."/>
            <person name="Gui C."/>
            <person name="Meng S."/>
            <person name="Li G."/>
            <person name="Viehrig K."/>
            <person name="Ye F."/>
            <person name="Su P."/>
            <person name="Kiefer A.F."/>
            <person name="Nichols A."/>
            <person name="Cepeda A.J."/>
            <person name="Yan W."/>
            <person name="Fan B."/>
            <person name="Jiang Y."/>
            <person name="Adhikari A."/>
            <person name="Zheng C.-J."/>
            <person name="Schuster L."/>
            <person name="Cowan T.M."/>
            <person name="Smanski M.J."/>
            <person name="Chevrette M.G."/>
            <person name="De Carvalho L.P.S."/>
            <person name="Shen B."/>
        </authorList>
    </citation>
    <scope>NUCLEOTIDE SEQUENCE [LARGE SCALE GENOMIC DNA]</scope>
    <source>
        <strain evidence="5 6">NPDC019626</strain>
    </source>
</reference>
<evidence type="ECO:0000256" key="1">
    <source>
        <dbReference type="ARBA" id="ARBA00008361"/>
    </source>
</evidence>
<evidence type="ECO:0000256" key="2">
    <source>
        <dbReference type="ARBA" id="ARBA00022603"/>
    </source>
</evidence>
<name>A0ABW7WC00_9NOCA</name>
<dbReference type="InterPro" id="IPR013216">
    <property type="entry name" value="Methyltransf_11"/>
</dbReference>
<evidence type="ECO:0000256" key="3">
    <source>
        <dbReference type="ARBA" id="ARBA00022679"/>
    </source>
</evidence>
<dbReference type="CDD" id="cd02440">
    <property type="entry name" value="AdoMet_MTases"/>
    <property type="match status" value="1"/>
</dbReference>
<dbReference type="InterPro" id="IPR051052">
    <property type="entry name" value="Diverse_substrate_MTase"/>
</dbReference>
<dbReference type="GO" id="GO:0032259">
    <property type="term" value="P:methylation"/>
    <property type="evidence" value="ECO:0007669"/>
    <property type="project" value="UniProtKB-KW"/>
</dbReference>
<keyword evidence="6" id="KW-1185">Reference proteome</keyword>
<keyword evidence="3 5" id="KW-0808">Transferase</keyword>
<sequence>MADPLHFETHAEIYDRARPPYPDALWSRLTDRGLLRHGVRVLELGAGTGLATEPMLRAGASVTAVEPGRSLAERLRLRCPEADVRVAGAEVVPLPTAAFDLAVAATAVHWFDLDLVLPKIHRALAPGGHFAVWRNAFGDLSVVPTPFRERVADIAARRGGAPTRTGPGELDTAAWVSRLTASGHFAATHVEQFSWTIELRTDQIHDLFTTFSDWSATEVDEAARAVDDLGGSVVEHYVTPLIILARA</sequence>
<dbReference type="SUPFAM" id="SSF53335">
    <property type="entry name" value="S-adenosyl-L-methionine-dependent methyltransferases"/>
    <property type="match status" value="1"/>
</dbReference>
<dbReference type="Proteomes" id="UP001611450">
    <property type="component" value="Unassembled WGS sequence"/>
</dbReference>
<dbReference type="InterPro" id="IPR029063">
    <property type="entry name" value="SAM-dependent_MTases_sf"/>
</dbReference>
<evidence type="ECO:0000259" key="4">
    <source>
        <dbReference type="Pfam" id="PF08241"/>
    </source>
</evidence>
<dbReference type="PANTHER" id="PTHR44942">
    <property type="entry name" value="METHYLTRANSF_11 DOMAIN-CONTAINING PROTEIN"/>
    <property type="match status" value="1"/>
</dbReference>